<dbReference type="InterPro" id="IPR000591">
    <property type="entry name" value="DEP_dom"/>
</dbReference>
<gene>
    <name evidence="5" type="ORF">BDA99DRAFT_566138</name>
</gene>
<dbReference type="PANTHER" id="PTHR10845:SF192">
    <property type="entry name" value="DOUBLE HIT, ISOFORM B"/>
    <property type="match status" value="1"/>
</dbReference>
<dbReference type="PANTHER" id="PTHR10845">
    <property type="entry name" value="REGULATOR OF G PROTEIN SIGNALING"/>
    <property type="match status" value="1"/>
</dbReference>
<name>A0AAD5JWX8_9FUNG</name>
<evidence type="ECO:0000259" key="3">
    <source>
        <dbReference type="PROSITE" id="PS50132"/>
    </source>
</evidence>
<dbReference type="PRINTS" id="PR01301">
    <property type="entry name" value="RGSPROTEIN"/>
</dbReference>
<dbReference type="InterPro" id="IPR036390">
    <property type="entry name" value="WH_DNA-bd_sf"/>
</dbReference>
<feature type="region of interest" description="Disordered" evidence="2">
    <location>
        <begin position="330"/>
        <end position="391"/>
    </location>
</feature>
<dbReference type="Pfam" id="PF00615">
    <property type="entry name" value="RGS"/>
    <property type="match status" value="1"/>
</dbReference>
<dbReference type="GO" id="GO:0035556">
    <property type="term" value="P:intracellular signal transduction"/>
    <property type="evidence" value="ECO:0007669"/>
    <property type="project" value="InterPro"/>
</dbReference>
<dbReference type="InterPro" id="IPR036388">
    <property type="entry name" value="WH-like_DNA-bd_sf"/>
</dbReference>
<feature type="domain" description="RGS" evidence="3">
    <location>
        <begin position="521"/>
        <end position="693"/>
    </location>
</feature>
<evidence type="ECO:0008006" key="7">
    <source>
        <dbReference type="Google" id="ProtNLM"/>
    </source>
</evidence>
<sequence>MPNSSLSTYTTMMRVTKGGRPYCQDLNDLFAALVIQHGLRDHRYRFRTIPASFVFLEAIEVLGHLQFTHVMKAPDPNDPTRLIATKTTTTFTMSPHMARTLGQHFCTSRLLENAIDPTNHALKDKVIYILSPKAKYMITDFSQRAQVSIKQMEKALSATESFGIVQLERLPQHDDQLAFARPNMTLAFKTMMAYLPMESLLADDAGGIDKRNLEEFRYAFYGYQAFEWIIEYTTVVTREEAEMVAAEFVLYGWIAHVLDKSDRDNSMRDDSVVFKMGRGTVYHVTSRGRSVLGWDKPLDKDLLARADNHDIIVLKQRGLAARLRQIEKPAPYTTTTAPSTVTSSKKKITASSSATDVASSSSASSTAPSTASSTYSGDSQQPSSDDSSTEIVPNALEGAEGLEFTLPMGKDAIQEGTEQVRPPPQATDIDEVTERLLQLRSTGNVNMERTGSSPTDANINPFDDPSPGSTSPTSNTTPRPSSVIYNNNPPNIPITTTETDFITSAPLDGSVPMDPNSHWAKLRQILEDPLIRMYFRDFMKSQFCEENVNIWVDYYNIRKKCKRGNVSTRELLRDAYAIYDSYLAPDARLEVNIDHALRQEIITYVSENFTIYSGDDQQLQQQHHAHHQGSVPFVANAFQPNQQQVTVVVNGHTGQCLRTLLRLYDRVNEHICRIMAQDSVPKFIKTDRYRDLMAHPPISSPGGGGTGIARRNSIEQRHQLSNRATKRDD</sequence>
<dbReference type="GO" id="GO:0009968">
    <property type="term" value="P:negative regulation of signal transduction"/>
    <property type="evidence" value="ECO:0007669"/>
    <property type="project" value="UniProtKB-KW"/>
</dbReference>
<feature type="compositionally biased region" description="Polar residues" evidence="2">
    <location>
        <begin position="440"/>
        <end position="458"/>
    </location>
</feature>
<feature type="compositionally biased region" description="Low complexity" evidence="2">
    <location>
        <begin position="465"/>
        <end position="497"/>
    </location>
</feature>
<feature type="domain" description="DEP" evidence="4">
    <location>
        <begin position="216"/>
        <end position="286"/>
    </location>
</feature>
<dbReference type="PROSITE" id="PS50132">
    <property type="entry name" value="RGS"/>
    <property type="match status" value="1"/>
</dbReference>
<comment type="caution">
    <text evidence="5">The sequence shown here is derived from an EMBL/GenBank/DDBJ whole genome shotgun (WGS) entry which is preliminary data.</text>
</comment>
<dbReference type="Pfam" id="PF00610">
    <property type="entry name" value="DEP"/>
    <property type="match status" value="1"/>
</dbReference>
<dbReference type="Gene3D" id="1.10.167.10">
    <property type="entry name" value="Regulator of G-protein Signalling 4, domain 2"/>
    <property type="match status" value="1"/>
</dbReference>
<feature type="region of interest" description="Disordered" evidence="2">
    <location>
        <begin position="694"/>
        <end position="729"/>
    </location>
</feature>
<accession>A0AAD5JWX8</accession>
<dbReference type="PROSITE" id="PS50186">
    <property type="entry name" value="DEP"/>
    <property type="match status" value="1"/>
</dbReference>
<dbReference type="EMBL" id="JAIXMP010000057">
    <property type="protein sequence ID" value="KAI9244678.1"/>
    <property type="molecule type" value="Genomic_DNA"/>
</dbReference>
<dbReference type="SMART" id="SM00049">
    <property type="entry name" value="DEP"/>
    <property type="match status" value="2"/>
</dbReference>
<dbReference type="InterPro" id="IPR044926">
    <property type="entry name" value="RGS_subdomain_2"/>
</dbReference>
<dbReference type="InterPro" id="IPR036305">
    <property type="entry name" value="RGS_sf"/>
</dbReference>
<protein>
    <recommendedName>
        <fullName evidence="7">RGS domain-containing protein</fullName>
    </recommendedName>
</protein>
<dbReference type="Proteomes" id="UP001209540">
    <property type="component" value="Unassembled WGS sequence"/>
</dbReference>
<keyword evidence="1" id="KW-0734">Signal transduction inhibitor</keyword>
<reference evidence="5" key="1">
    <citation type="journal article" date="2022" name="IScience">
        <title>Evolution of zygomycete secretomes and the origins of terrestrial fungal ecologies.</title>
        <authorList>
            <person name="Chang Y."/>
            <person name="Wang Y."/>
            <person name="Mondo S."/>
            <person name="Ahrendt S."/>
            <person name="Andreopoulos W."/>
            <person name="Barry K."/>
            <person name="Beard J."/>
            <person name="Benny G.L."/>
            <person name="Blankenship S."/>
            <person name="Bonito G."/>
            <person name="Cuomo C."/>
            <person name="Desiro A."/>
            <person name="Gervers K.A."/>
            <person name="Hundley H."/>
            <person name="Kuo A."/>
            <person name="LaButti K."/>
            <person name="Lang B.F."/>
            <person name="Lipzen A."/>
            <person name="O'Donnell K."/>
            <person name="Pangilinan J."/>
            <person name="Reynolds N."/>
            <person name="Sandor L."/>
            <person name="Smith M.E."/>
            <person name="Tsang A."/>
            <person name="Grigoriev I.V."/>
            <person name="Stajich J.E."/>
            <person name="Spatafora J.W."/>
        </authorList>
    </citation>
    <scope>NUCLEOTIDE SEQUENCE</scope>
    <source>
        <strain evidence="5">RSA 2281</strain>
    </source>
</reference>
<reference evidence="5" key="2">
    <citation type="submission" date="2023-02" db="EMBL/GenBank/DDBJ databases">
        <authorList>
            <consortium name="DOE Joint Genome Institute"/>
            <person name="Mondo S.J."/>
            <person name="Chang Y."/>
            <person name="Wang Y."/>
            <person name="Ahrendt S."/>
            <person name="Andreopoulos W."/>
            <person name="Barry K."/>
            <person name="Beard J."/>
            <person name="Benny G.L."/>
            <person name="Blankenship S."/>
            <person name="Bonito G."/>
            <person name="Cuomo C."/>
            <person name="Desiro A."/>
            <person name="Gervers K.A."/>
            <person name="Hundley H."/>
            <person name="Kuo A."/>
            <person name="LaButti K."/>
            <person name="Lang B.F."/>
            <person name="Lipzen A."/>
            <person name="O'Donnell K."/>
            <person name="Pangilinan J."/>
            <person name="Reynolds N."/>
            <person name="Sandor L."/>
            <person name="Smith M.W."/>
            <person name="Tsang A."/>
            <person name="Grigoriev I.V."/>
            <person name="Stajich J.E."/>
            <person name="Spatafora J.W."/>
        </authorList>
    </citation>
    <scope>NUCLEOTIDE SEQUENCE</scope>
    <source>
        <strain evidence="5">RSA 2281</strain>
    </source>
</reference>
<feature type="compositionally biased region" description="Low complexity" evidence="2">
    <location>
        <begin position="330"/>
        <end position="386"/>
    </location>
</feature>
<evidence type="ECO:0000256" key="1">
    <source>
        <dbReference type="ARBA" id="ARBA00022700"/>
    </source>
</evidence>
<evidence type="ECO:0000313" key="6">
    <source>
        <dbReference type="Proteomes" id="UP001209540"/>
    </source>
</evidence>
<keyword evidence="6" id="KW-1185">Reference proteome</keyword>
<organism evidence="5 6">
    <name type="scientific">Phascolomyces articulosus</name>
    <dbReference type="NCBI Taxonomy" id="60185"/>
    <lineage>
        <taxon>Eukaryota</taxon>
        <taxon>Fungi</taxon>
        <taxon>Fungi incertae sedis</taxon>
        <taxon>Mucoromycota</taxon>
        <taxon>Mucoromycotina</taxon>
        <taxon>Mucoromycetes</taxon>
        <taxon>Mucorales</taxon>
        <taxon>Lichtheimiaceae</taxon>
        <taxon>Phascolomyces</taxon>
    </lineage>
</organism>
<dbReference type="AlphaFoldDB" id="A0AAD5JWX8"/>
<evidence type="ECO:0000259" key="4">
    <source>
        <dbReference type="PROSITE" id="PS50186"/>
    </source>
</evidence>
<proteinExistence type="predicted"/>
<feature type="region of interest" description="Disordered" evidence="2">
    <location>
        <begin position="440"/>
        <end position="497"/>
    </location>
</feature>
<dbReference type="SUPFAM" id="SSF46785">
    <property type="entry name" value="Winged helix' DNA-binding domain"/>
    <property type="match status" value="1"/>
</dbReference>
<dbReference type="SUPFAM" id="SSF48097">
    <property type="entry name" value="Regulator of G-protein signaling, RGS"/>
    <property type="match status" value="1"/>
</dbReference>
<dbReference type="Pfam" id="PF25889">
    <property type="entry name" value="WHD_Fungal_DR"/>
    <property type="match status" value="1"/>
</dbReference>
<evidence type="ECO:0000313" key="5">
    <source>
        <dbReference type="EMBL" id="KAI9244678.1"/>
    </source>
</evidence>
<dbReference type="Gene3D" id="1.10.10.10">
    <property type="entry name" value="Winged helix-like DNA-binding domain superfamily/Winged helix DNA-binding domain"/>
    <property type="match status" value="2"/>
</dbReference>
<dbReference type="CDD" id="cd04371">
    <property type="entry name" value="DEP"/>
    <property type="match status" value="1"/>
</dbReference>
<evidence type="ECO:0000256" key="2">
    <source>
        <dbReference type="SAM" id="MobiDB-lite"/>
    </source>
</evidence>
<dbReference type="SMART" id="SM00315">
    <property type="entry name" value="RGS"/>
    <property type="match status" value="1"/>
</dbReference>
<dbReference type="InterPro" id="IPR016137">
    <property type="entry name" value="RGS"/>
</dbReference>
<dbReference type="InterPro" id="IPR058855">
    <property type="entry name" value="RGS1/SST2-like_Fungal-DR"/>
</dbReference>